<feature type="region of interest" description="Disordered" evidence="1">
    <location>
        <begin position="1"/>
        <end position="36"/>
    </location>
</feature>
<feature type="compositionally biased region" description="Basic and acidic residues" evidence="1">
    <location>
        <begin position="16"/>
        <end position="36"/>
    </location>
</feature>
<feature type="non-terminal residue" evidence="2">
    <location>
        <position position="1"/>
    </location>
</feature>
<sequence length="100" mass="11157">TARAIDTLLGAVCPSKETESDERERREIEGKAERGQREVSLQILGSANLRGGREVGNEPYQVIERGGKERNSGRESSESGENIGREVEGKMKELRKEEEK</sequence>
<keyword evidence="3" id="KW-1185">Reference proteome</keyword>
<dbReference type="EMBL" id="ML120443">
    <property type="protein sequence ID" value="RPA94069.1"/>
    <property type="molecule type" value="Genomic_DNA"/>
</dbReference>
<proteinExistence type="predicted"/>
<name>A0A3N4J703_9PEZI</name>
<dbReference type="AlphaFoldDB" id="A0A3N4J703"/>
<organism evidence="2 3">
    <name type="scientific">Choiromyces venosus 120613-1</name>
    <dbReference type="NCBI Taxonomy" id="1336337"/>
    <lineage>
        <taxon>Eukaryota</taxon>
        <taxon>Fungi</taxon>
        <taxon>Dikarya</taxon>
        <taxon>Ascomycota</taxon>
        <taxon>Pezizomycotina</taxon>
        <taxon>Pezizomycetes</taxon>
        <taxon>Pezizales</taxon>
        <taxon>Tuberaceae</taxon>
        <taxon>Choiromyces</taxon>
    </lineage>
</organism>
<dbReference type="Proteomes" id="UP000276215">
    <property type="component" value="Unassembled WGS sequence"/>
</dbReference>
<evidence type="ECO:0000313" key="2">
    <source>
        <dbReference type="EMBL" id="RPA94069.1"/>
    </source>
</evidence>
<feature type="region of interest" description="Disordered" evidence="1">
    <location>
        <begin position="50"/>
        <end position="100"/>
    </location>
</feature>
<reference evidence="2 3" key="1">
    <citation type="journal article" date="2018" name="Nat. Ecol. Evol.">
        <title>Pezizomycetes genomes reveal the molecular basis of ectomycorrhizal truffle lifestyle.</title>
        <authorList>
            <person name="Murat C."/>
            <person name="Payen T."/>
            <person name="Noel B."/>
            <person name="Kuo A."/>
            <person name="Morin E."/>
            <person name="Chen J."/>
            <person name="Kohler A."/>
            <person name="Krizsan K."/>
            <person name="Balestrini R."/>
            <person name="Da Silva C."/>
            <person name="Montanini B."/>
            <person name="Hainaut M."/>
            <person name="Levati E."/>
            <person name="Barry K.W."/>
            <person name="Belfiori B."/>
            <person name="Cichocki N."/>
            <person name="Clum A."/>
            <person name="Dockter R.B."/>
            <person name="Fauchery L."/>
            <person name="Guy J."/>
            <person name="Iotti M."/>
            <person name="Le Tacon F."/>
            <person name="Lindquist E.A."/>
            <person name="Lipzen A."/>
            <person name="Malagnac F."/>
            <person name="Mello A."/>
            <person name="Molinier V."/>
            <person name="Miyauchi S."/>
            <person name="Poulain J."/>
            <person name="Riccioni C."/>
            <person name="Rubini A."/>
            <person name="Sitrit Y."/>
            <person name="Splivallo R."/>
            <person name="Traeger S."/>
            <person name="Wang M."/>
            <person name="Zifcakova L."/>
            <person name="Wipf D."/>
            <person name="Zambonelli A."/>
            <person name="Paolocci F."/>
            <person name="Nowrousian M."/>
            <person name="Ottonello S."/>
            <person name="Baldrian P."/>
            <person name="Spatafora J.W."/>
            <person name="Henrissat B."/>
            <person name="Nagy L.G."/>
            <person name="Aury J.M."/>
            <person name="Wincker P."/>
            <person name="Grigoriev I.V."/>
            <person name="Bonfante P."/>
            <person name="Martin F.M."/>
        </authorList>
    </citation>
    <scope>NUCLEOTIDE SEQUENCE [LARGE SCALE GENOMIC DNA]</scope>
    <source>
        <strain evidence="2 3">120613-1</strain>
    </source>
</reference>
<evidence type="ECO:0000256" key="1">
    <source>
        <dbReference type="SAM" id="MobiDB-lite"/>
    </source>
</evidence>
<feature type="compositionally biased region" description="Basic and acidic residues" evidence="1">
    <location>
        <begin position="65"/>
        <end position="100"/>
    </location>
</feature>
<evidence type="ECO:0000313" key="3">
    <source>
        <dbReference type="Proteomes" id="UP000276215"/>
    </source>
</evidence>
<accession>A0A3N4J703</accession>
<protein>
    <submittedName>
        <fullName evidence="2">Uncharacterized protein</fullName>
    </submittedName>
</protein>
<gene>
    <name evidence="2" type="ORF">L873DRAFT_1815002</name>
</gene>